<protein>
    <recommendedName>
        <fullName evidence="3">Universal stress protein</fullName>
    </recommendedName>
</protein>
<dbReference type="EMBL" id="CP042806">
    <property type="protein sequence ID" value="QEE30248.1"/>
    <property type="molecule type" value="Genomic_DNA"/>
</dbReference>
<keyword evidence="2" id="KW-1185">Reference proteome</keyword>
<evidence type="ECO:0008006" key="3">
    <source>
        <dbReference type="Google" id="ProtNLM"/>
    </source>
</evidence>
<evidence type="ECO:0000313" key="2">
    <source>
        <dbReference type="Proteomes" id="UP000321820"/>
    </source>
</evidence>
<dbReference type="Proteomes" id="UP000321820">
    <property type="component" value="Chromosome"/>
</dbReference>
<accession>A0A5B9EDF5</accession>
<dbReference type="AlphaFoldDB" id="A0A5B9EDF5"/>
<evidence type="ECO:0000313" key="1">
    <source>
        <dbReference type="EMBL" id="QEE30248.1"/>
    </source>
</evidence>
<name>A0A5B9EDF5_9BACT</name>
<dbReference type="KEGG" id="talb:FTW19_21055"/>
<reference evidence="1 2" key="1">
    <citation type="submission" date="2019-08" db="EMBL/GenBank/DDBJ databases">
        <title>Complete genome sequence of Terriglobus albidus strain ORNL.</title>
        <authorList>
            <person name="Podar M."/>
        </authorList>
    </citation>
    <scope>NUCLEOTIDE SEQUENCE [LARGE SCALE GENOMIC DNA]</scope>
    <source>
        <strain evidence="1 2">ORNL</strain>
    </source>
</reference>
<organism evidence="1 2">
    <name type="scientific">Terriglobus albidus</name>
    <dbReference type="NCBI Taxonomy" id="1592106"/>
    <lineage>
        <taxon>Bacteria</taxon>
        <taxon>Pseudomonadati</taxon>
        <taxon>Acidobacteriota</taxon>
        <taxon>Terriglobia</taxon>
        <taxon>Terriglobales</taxon>
        <taxon>Acidobacteriaceae</taxon>
        <taxon>Terriglobus</taxon>
    </lineage>
</organism>
<proteinExistence type="predicted"/>
<gene>
    <name evidence="1" type="ORF">FTW19_21055</name>
</gene>
<sequence length="66" mass="7259">MSARGCRGDVEGDDPARAVERHLKMVHAELLLILVHKGRGMTTHMAPLTGFRMIMAAPYPVLSICE</sequence>